<proteinExistence type="predicted"/>
<comment type="caution">
    <text evidence="1">The sequence shown here is derived from an EMBL/GenBank/DDBJ whole genome shotgun (WGS) entry which is preliminary data.</text>
</comment>
<accession>A0A645CJ80</accession>
<organism evidence="1">
    <name type="scientific">bioreactor metagenome</name>
    <dbReference type="NCBI Taxonomy" id="1076179"/>
    <lineage>
        <taxon>unclassified sequences</taxon>
        <taxon>metagenomes</taxon>
        <taxon>ecological metagenomes</taxon>
    </lineage>
</organism>
<reference evidence="1" key="1">
    <citation type="submission" date="2019-08" db="EMBL/GenBank/DDBJ databases">
        <authorList>
            <person name="Kucharzyk K."/>
            <person name="Murdoch R.W."/>
            <person name="Higgins S."/>
            <person name="Loffler F."/>
        </authorList>
    </citation>
    <scope>NUCLEOTIDE SEQUENCE</scope>
</reference>
<name>A0A645CJ80_9ZZZZ</name>
<dbReference type="AlphaFoldDB" id="A0A645CJ80"/>
<gene>
    <name evidence="1" type="ORF">SDC9_124008</name>
</gene>
<sequence>MVINEFSTTFNHIHVFQIGKIVEVFIAQKTDNGGLALHRCGKVMLKFSIVYQGFGGNAADIDACPTIHGV</sequence>
<evidence type="ECO:0000313" key="1">
    <source>
        <dbReference type="EMBL" id="MPM77009.1"/>
    </source>
</evidence>
<dbReference type="EMBL" id="VSSQ01027651">
    <property type="protein sequence ID" value="MPM77009.1"/>
    <property type="molecule type" value="Genomic_DNA"/>
</dbReference>
<protein>
    <submittedName>
        <fullName evidence="1">Uncharacterized protein</fullName>
    </submittedName>
</protein>